<evidence type="ECO:0000313" key="3">
    <source>
        <dbReference type="Proteomes" id="UP000610746"/>
    </source>
</evidence>
<comment type="caution">
    <text evidence="2">The sequence shown here is derived from an EMBL/GenBank/DDBJ whole genome shotgun (WGS) entry which is preliminary data.</text>
</comment>
<dbReference type="RefSeq" id="WP_173779594.1">
    <property type="nucleotide sequence ID" value="NZ_JABSNO010000015.1"/>
</dbReference>
<organism evidence="2 3">
    <name type="scientific">Frigoriflavimonas asaccharolytica</name>
    <dbReference type="NCBI Taxonomy" id="2735899"/>
    <lineage>
        <taxon>Bacteria</taxon>
        <taxon>Pseudomonadati</taxon>
        <taxon>Bacteroidota</taxon>
        <taxon>Flavobacteriia</taxon>
        <taxon>Flavobacteriales</taxon>
        <taxon>Weeksellaceae</taxon>
        <taxon>Frigoriflavimonas</taxon>
    </lineage>
</organism>
<feature type="transmembrane region" description="Helical" evidence="1">
    <location>
        <begin position="55"/>
        <end position="73"/>
    </location>
</feature>
<feature type="transmembrane region" description="Helical" evidence="1">
    <location>
        <begin position="203"/>
        <end position="221"/>
    </location>
</feature>
<feature type="transmembrane region" description="Helical" evidence="1">
    <location>
        <begin position="139"/>
        <end position="157"/>
    </location>
</feature>
<evidence type="ECO:0000313" key="2">
    <source>
        <dbReference type="EMBL" id="NRS93009.1"/>
    </source>
</evidence>
<keyword evidence="1" id="KW-0812">Transmembrane</keyword>
<feature type="transmembrane region" description="Helical" evidence="1">
    <location>
        <begin position="169"/>
        <end position="191"/>
    </location>
</feature>
<protein>
    <recommendedName>
        <fullName evidence="4">HupE/UreJ protein</fullName>
    </recommendedName>
</protein>
<name>A0A8J8G805_9FLAO</name>
<keyword evidence="1" id="KW-1133">Transmembrane helix</keyword>
<keyword evidence="1" id="KW-0472">Membrane</keyword>
<feature type="transmembrane region" description="Helical" evidence="1">
    <location>
        <begin position="80"/>
        <end position="103"/>
    </location>
</feature>
<gene>
    <name evidence="2" type="ORF">HNQ03_002094</name>
</gene>
<dbReference type="EMBL" id="JABSNO010000015">
    <property type="protein sequence ID" value="NRS93009.1"/>
    <property type="molecule type" value="Genomic_DNA"/>
</dbReference>
<evidence type="ECO:0000256" key="1">
    <source>
        <dbReference type="SAM" id="Phobius"/>
    </source>
</evidence>
<dbReference type="Pfam" id="PF13795">
    <property type="entry name" value="HupE_UreJ_2"/>
    <property type="match status" value="1"/>
</dbReference>
<dbReference type="AlphaFoldDB" id="A0A8J8G805"/>
<feature type="transmembrane region" description="Helical" evidence="1">
    <location>
        <begin position="109"/>
        <end position="127"/>
    </location>
</feature>
<accession>A0A8J8G805</accession>
<dbReference type="InterPro" id="IPR032809">
    <property type="entry name" value="Put_HupE_UreJ"/>
</dbReference>
<keyword evidence="3" id="KW-1185">Reference proteome</keyword>
<evidence type="ECO:0008006" key="4">
    <source>
        <dbReference type="Google" id="ProtNLM"/>
    </source>
</evidence>
<sequence length="227" mass="25553">MINPKVNSPFFKIFSSFFFLFFGLQFFSAHVAIVDLEDMSTTDSVLLYIKLGFEHIIPLGIDHILFVLCLFLLNPKLKSVLWQASAFTVAHTITLGLSMYQVIDPPSEIVEPVIAISIMYVAMENILSKKLKPSRIGVVFLFGLIHGMGFASVLNGLGLPEKSFLTSLLMFNVGVELGQISVIVLAYFILGKFFGDKPYYRKYIVIPISAIIFLIATFWTVERIFFT</sequence>
<reference evidence="2" key="1">
    <citation type="submission" date="2020-05" db="EMBL/GenBank/DDBJ databases">
        <title>Genomic Encyclopedia of Type Strains, Phase IV (KMG-V): Genome sequencing to study the core and pangenomes of soil and plant-associated prokaryotes.</title>
        <authorList>
            <person name="Whitman W."/>
        </authorList>
    </citation>
    <scope>NUCLEOTIDE SEQUENCE</scope>
    <source>
        <strain evidence="2">16F</strain>
    </source>
</reference>
<dbReference type="Proteomes" id="UP000610746">
    <property type="component" value="Unassembled WGS sequence"/>
</dbReference>
<proteinExistence type="predicted"/>